<name>A0ABV1J3V6_9FIRM</name>
<dbReference type="Pfam" id="PF01381">
    <property type="entry name" value="HTH_3"/>
    <property type="match status" value="1"/>
</dbReference>
<keyword evidence="1" id="KW-0238">DNA-binding</keyword>
<evidence type="ECO:0000313" key="4">
    <source>
        <dbReference type="Proteomes" id="UP001481872"/>
    </source>
</evidence>
<dbReference type="Gene3D" id="1.10.260.40">
    <property type="entry name" value="lambda repressor-like DNA-binding domains"/>
    <property type="match status" value="1"/>
</dbReference>
<organism evidence="3 4">
    <name type="scientific">Aedoeadaptatus acetigenes</name>
    <dbReference type="NCBI Taxonomy" id="2981723"/>
    <lineage>
        <taxon>Bacteria</taxon>
        <taxon>Bacillati</taxon>
        <taxon>Bacillota</taxon>
        <taxon>Tissierellia</taxon>
        <taxon>Tissierellales</taxon>
        <taxon>Peptoniphilaceae</taxon>
        <taxon>Aedoeadaptatus</taxon>
    </lineage>
</organism>
<dbReference type="EMBL" id="JBBNPS010000001">
    <property type="protein sequence ID" value="MEQ3352878.1"/>
    <property type="molecule type" value="Genomic_DNA"/>
</dbReference>
<dbReference type="SMART" id="SM00530">
    <property type="entry name" value="HTH_XRE"/>
    <property type="match status" value="1"/>
</dbReference>
<comment type="caution">
    <text evidence="3">The sequence shown here is derived from an EMBL/GenBank/DDBJ whole genome shotgun (WGS) entry which is preliminary data.</text>
</comment>
<keyword evidence="4" id="KW-1185">Reference proteome</keyword>
<dbReference type="InterPro" id="IPR001387">
    <property type="entry name" value="Cro/C1-type_HTH"/>
</dbReference>
<dbReference type="PANTHER" id="PTHR46558:SF4">
    <property type="entry name" value="DNA-BIDING PHAGE PROTEIN"/>
    <property type="match status" value="1"/>
</dbReference>
<gene>
    <name evidence="3" type="ORF">AAA081_00965</name>
</gene>
<evidence type="ECO:0000259" key="2">
    <source>
        <dbReference type="PROSITE" id="PS50943"/>
    </source>
</evidence>
<dbReference type="PANTHER" id="PTHR46558">
    <property type="entry name" value="TRACRIPTIONAL REGULATORY PROTEIN-RELATED-RELATED"/>
    <property type="match status" value="1"/>
</dbReference>
<dbReference type="RefSeq" id="WP_148471638.1">
    <property type="nucleotide sequence ID" value="NZ_JAOQJD010000001.1"/>
</dbReference>
<feature type="domain" description="HTH cro/C1-type" evidence="2">
    <location>
        <begin position="5"/>
        <end position="59"/>
    </location>
</feature>
<accession>A0ABV1J3V6</accession>
<dbReference type="InterPro" id="IPR010982">
    <property type="entry name" value="Lambda_DNA-bd_dom_sf"/>
</dbReference>
<reference evidence="3 4" key="1">
    <citation type="submission" date="2024-04" db="EMBL/GenBank/DDBJ databases">
        <title>Human intestinal bacterial collection.</title>
        <authorList>
            <person name="Pauvert C."/>
            <person name="Hitch T.C.A."/>
            <person name="Clavel T."/>
        </authorList>
    </citation>
    <scope>NUCLEOTIDE SEQUENCE [LARGE SCALE GENOMIC DNA]</scope>
    <source>
        <strain evidence="3 4">CLA-SR-H026</strain>
    </source>
</reference>
<dbReference type="Proteomes" id="UP001481872">
    <property type="component" value="Unassembled WGS sequence"/>
</dbReference>
<dbReference type="PROSITE" id="PS50943">
    <property type="entry name" value="HTH_CROC1"/>
    <property type="match status" value="1"/>
</dbReference>
<sequence length="75" mass="8782">MKNILKELRESKNWTQKELSIKLGVSTRTIISLEKGQFNPSIMVAYKCSLIFGCPIEKIFCLEENYDNDRKEVLR</sequence>
<evidence type="ECO:0000256" key="1">
    <source>
        <dbReference type="ARBA" id="ARBA00023125"/>
    </source>
</evidence>
<protein>
    <submittedName>
        <fullName evidence="3">Helix-turn-helix transcriptional regulator</fullName>
    </submittedName>
</protein>
<dbReference type="SUPFAM" id="SSF47413">
    <property type="entry name" value="lambda repressor-like DNA-binding domains"/>
    <property type="match status" value="1"/>
</dbReference>
<dbReference type="CDD" id="cd00093">
    <property type="entry name" value="HTH_XRE"/>
    <property type="match status" value="1"/>
</dbReference>
<proteinExistence type="predicted"/>
<evidence type="ECO:0000313" key="3">
    <source>
        <dbReference type="EMBL" id="MEQ3352878.1"/>
    </source>
</evidence>